<comment type="caution">
    <text evidence="2">The sequence shown here is derived from an EMBL/GenBank/DDBJ whole genome shotgun (WGS) entry which is preliminary data.</text>
</comment>
<sequence>MPVGGASAPASPSDARRRTTARIHRPASRTPQRPAGPTDPAAVHSQKSDLTHPAPGAPNRSLTHGLRPTGDPDESVHPANRKLQSPAGPTDPAVTPGWTPAAEPRRASRTATSLTAFGRSVTRPAEGRAIGHRPHPGPGAGRRGGGGSGNPSVARPAPSAGAAAR</sequence>
<feature type="region of interest" description="Disordered" evidence="1">
    <location>
        <begin position="1"/>
        <end position="165"/>
    </location>
</feature>
<dbReference type="EMBL" id="BAAAHB010000050">
    <property type="protein sequence ID" value="GAA0475753.1"/>
    <property type="molecule type" value="Genomic_DNA"/>
</dbReference>
<feature type="compositionally biased region" description="Low complexity" evidence="1">
    <location>
        <begin position="150"/>
        <end position="165"/>
    </location>
</feature>
<feature type="compositionally biased region" description="Low complexity" evidence="1">
    <location>
        <begin position="1"/>
        <end position="13"/>
    </location>
</feature>
<feature type="compositionally biased region" description="Basic residues" evidence="1">
    <location>
        <begin position="18"/>
        <end position="27"/>
    </location>
</feature>
<gene>
    <name evidence="2" type="ORF">GCM10009544_42270</name>
</gene>
<evidence type="ECO:0000313" key="3">
    <source>
        <dbReference type="Proteomes" id="UP001499895"/>
    </source>
</evidence>
<organism evidence="2 3">
    <name type="scientific">Streptomyces stramineus</name>
    <dbReference type="NCBI Taxonomy" id="173861"/>
    <lineage>
        <taxon>Bacteria</taxon>
        <taxon>Bacillati</taxon>
        <taxon>Actinomycetota</taxon>
        <taxon>Actinomycetes</taxon>
        <taxon>Kitasatosporales</taxon>
        <taxon>Streptomycetaceae</taxon>
        <taxon>Streptomyces</taxon>
    </lineage>
</organism>
<dbReference type="Proteomes" id="UP001499895">
    <property type="component" value="Unassembled WGS sequence"/>
</dbReference>
<protein>
    <submittedName>
        <fullName evidence="2">Uncharacterized protein</fullName>
    </submittedName>
</protein>
<accession>A0ABP3KBL3</accession>
<evidence type="ECO:0000256" key="1">
    <source>
        <dbReference type="SAM" id="MobiDB-lite"/>
    </source>
</evidence>
<feature type="compositionally biased region" description="Gly residues" evidence="1">
    <location>
        <begin position="138"/>
        <end position="149"/>
    </location>
</feature>
<proteinExistence type="predicted"/>
<reference evidence="3" key="1">
    <citation type="journal article" date="2019" name="Int. J. Syst. Evol. Microbiol.">
        <title>The Global Catalogue of Microorganisms (GCM) 10K type strain sequencing project: providing services to taxonomists for standard genome sequencing and annotation.</title>
        <authorList>
            <consortium name="The Broad Institute Genomics Platform"/>
            <consortium name="The Broad Institute Genome Sequencing Center for Infectious Disease"/>
            <person name="Wu L."/>
            <person name="Ma J."/>
        </authorList>
    </citation>
    <scope>NUCLEOTIDE SEQUENCE [LARGE SCALE GENOMIC DNA]</scope>
    <source>
        <strain evidence="3">JCM 10649</strain>
    </source>
</reference>
<evidence type="ECO:0000313" key="2">
    <source>
        <dbReference type="EMBL" id="GAA0475753.1"/>
    </source>
</evidence>
<name>A0ABP3KBL3_9ACTN</name>
<keyword evidence="3" id="KW-1185">Reference proteome</keyword>